<feature type="region of interest" description="Disordered" evidence="1">
    <location>
        <begin position="1"/>
        <end position="55"/>
    </location>
</feature>
<proteinExistence type="predicted"/>
<organism evidence="2 3">
    <name type="scientific">Sphenodon punctatus</name>
    <name type="common">Tuatara</name>
    <name type="synonym">Hatteria punctata</name>
    <dbReference type="NCBI Taxonomy" id="8508"/>
    <lineage>
        <taxon>Eukaryota</taxon>
        <taxon>Metazoa</taxon>
        <taxon>Chordata</taxon>
        <taxon>Craniata</taxon>
        <taxon>Vertebrata</taxon>
        <taxon>Euteleostomi</taxon>
        <taxon>Lepidosauria</taxon>
        <taxon>Sphenodontia</taxon>
        <taxon>Sphenodontidae</taxon>
        <taxon>Sphenodon</taxon>
    </lineage>
</organism>
<dbReference type="Ensembl" id="ENSSPUT00000005096.1">
    <property type="protein sequence ID" value="ENSSPUP00000004794.1"/>
    <property type="gene ID" value="ENSSPUG00000003716.1"/>
</dbReference>
<dbReference type="PANTHER" id="PTHR12517">
    <property type="entry name" value="VACUOLAR PROTEIN SORTING-ASSOCIATED PROTEIN 13B"/>
    <property type="match status" value="1"/>
</dbReference>
<evidence type="ECO:0000313" key="2">
    <source>
        <dbReference type="Ensembl" id="ENSSPUP00000004794.1"/>
    </source>
</evidence>
<dbReference type="PANTHER" id="PTHR12517:SF0">
    <property type="entry name" value="INTERMEMBRANE LIPID TRANSFER PROTEIN VPS13B"/>
    <property type="match status" value="1"/>
</dbReference>
<feature type="compositionally biased region" description="Low complexity" evidence="1">
    <location>
        <begin position="20"/>
        <end position="31"/>
    </location>
</feature>
<dbReference type="GeneTree" id="ENSGT00940000154684"/>
<sequence length="55" mass="5919">MECILKLKDGVQDDHESCGSSSTNRSTTESTKAAMKPRRIQQAATSDPDLPPGDL</sequence>
<dbReference type="Proteomes" id="UP000694392">
    <property type="component" value="Unplaced"/>
</dbReference>
<evidence type="ECO:0000256" key="1">
    <source>
        <dbReference type="SAM" id="MobiDB-lite"/>
    </source>
</evidence>
<name>A0A8D0GFY2_SPHPU</name>
<feature type="compositionally biased region" description="Basic and acidic residues" evidence="1">
    <location>
        <begin position="1"/>
        <end position="17"/>
    </location>
</feature>
<protein>
    <submittedName>
        <fullName evidence="2">Uncharacterized protein</fullName>
    </submittedName>
</protein>
<dbReference type="AlphaFoldDB" id="A0A8D0GFY2"/>
<keyword evidence="3" id="KW-1185">Reference proteome</keyword>
<reference evidence="2" key="1">
    <citation type="submission" date="2025-08" db="UniProtKB">
        <authorList>
            <consortium name="Ensembl"/>
        </authorList>
    </citation>
    <scope>IDENTIFICATION</scope>
</reference>
<accession>A0A8D0GFY2</accession>
<reference evidence="2" key="2">
    <citation type="submission" date="2025-09" db="UniProtKB">
        <authorList>
            <consortium name="Ensembl"/>
        </authorList>
    </citation>
    <scope>IDENTIFICATION</scope>
</reference>
<evidence type="ECO:0000313" key="3">
    <source>
        <dbReference type="Proteomes" id="UP000694392"/>
    </source>
</evidence>
<dbReference type="InterPro" id="IPR039782">
    <property type="entry name" value="VPS13B"/>
</dbReference>